<organism evidence="5 6">
    <name type="scientific">Canna indica</name>
    <name type="common">Indian-shot</name>
    <dbReference type="NCBI Taxonomy" id="4628"/>
    <lineage>
        <taxon>Eukaryota</taxon>
        <taxon>Viridiplantae</taxon>
        <taxon>Streptophyta</taxon>
        <taxon>Embryophyta</taxon>
        <taxon>Tracheophyta</taxon>
        <taxon>Spermatophyta</taxon>
        <taxon>Magnoliopsida</taxon>
        <taxon>Liliopsida</taxon>
        <taxon>Zingiberales</taxon>
        <taxon>Cannaceae</taxon>
        <taxon>Canna</taxon>
    </lineage>
</organism>
<keyword evidence="2" id="KW-0732">Signal</keyword>
<evidence type="ECO:0000256" key="1">
    <source>
        <dbReference type="ARBA" id="ARBA00011073"/>
    </source>
</evidence>
<proteinExistence type="inferred from homology"/>
<dbReference type="GO" id="GO:0006508">
    <property type="term" value="P:proteolysis"/>
    <property type="evidence" value="ECO:0007669"/>
    <property type="project" value="UniProtKB-KW"/>
</dbReference>
<sequence>MWISANLGKGVIMGVLDNGITPGHPSFEDAGLSVPPAKGKGSCALKSGCNNKIIGAQNFITRCSVFGMAPLAHLAIYQVCDSARCSLAAVLAGMDAGIKDGVDMLSLSLGGLSIPLDIDPIAIGGFAAVEKGIFVSCATGNSGPDPSFISNEAPWVLTVVASSIDRSLRASITLGNGKKINGESMDQSSKFPESFLHLFYGSSCSSLSASDVKDKVVVCELLESGSPEEIVSTVSNAGGIVIFMNIASRGNTIVVQSFNFPTAILSNNDGCIIQSYATSSLDPTTTISFDGAVLEIYPAPAVASFSSRGPA</sequence>
<name>A0AAQ3KKE1_9LILI</name>
<dbReference type="Gene3D" id="3.40.50.200">
    <property type="entry name" value="Peptidase S8/S53 domain"/>
    <property type="match status" value="2"/>
</dbReference>
<reference evidence="5 6" key="1">
    <citation type="submission" date="2023-10" db="EMBL/GenBank/DDBJ databases">
        <title>Chromosome-scale genome assembly provides insights into flower coloration mechanisms of Canna indica.</title>
        <authorList>
            <person name="Li C."/>
        </authorList>
    </citation>
    <scope>NUCLEOTIDE SEQUENCE [LARGE SCALE GENOMIC DNA]</scope>
    <source>
        <tissue evidence="5">Flower</tissue>
    </source>
</reference>
<dbReference type="CDD" id="cd02120">
    <property type="entry name" value="PA_subtilisin_like"/>
    <property type="match status" value="1"/>
</dbReference>
<keyword evidence="6" id="KW-1185">Reference proteome</keyword>
<dbReference type="AlphaFoldDB" id="A0AAQ3KKE1"/>
<evidence type="ECO:0000256" key="2">
    <source>
        <dbReference type="ARBA" id="ARBA00022729"/>
    </source>
</evidence>
<feature type="domain" description="Peptidase S8/S53" evidence="4">
    <location>
        <begin position="8"/>
        <end position="310"/>
    </location>
</feature>
<dbReference type="PANTHER" id="PTHR10795">
    <property type="entry name" value="PROPROTEIN CONVERTASE SUBTILISIN/KEXIN"/>
    <property type="match status" value="1"/>
</dbReference>
<evidence type="ECO:0000313" key="6">
    <source>
        <dbReference type="Proteomes" id="UP001327560"/>
    </source>
</evidence>
<dbReference type="GO" id="GO:0004252">
    <property type="term" value="F:serine-type endopeptidase activity"/>
    <property type="evidence" value="ECO:0007669"/>
    <property type="project" value="InterPro"/>
</dbReference>
<comment type="caution">
    <text evidence="3">Lacks conserved residue(s) required for the propagation of feature annotation.</text>
</comment>
<comment type="similarity">
    <text evidence="1 3">Belongs to the peptidase S8 family.</text>
</comment>
<dbReference type="SUPFAM" id="SSF52743">
    <property type="entry name" value="Subtilisin-like"/>
    <property type="match status" value="1"/>
</dbReference>
<evidence type="ECO:0000256" key="3">
    <source>
        <dbReference type="PROSITE-ProRule" id="PRU01240"/>
    </source>
</evidence>
<dbReference type="InterPro" id="IPR000209">
    <property type="entry name" value="Peptidase_S8/S53_dom"/>
</dbReference>
<evidence type="ECO:0000259" key="4">
    <source>
        <dbReference type="Pfam" id="PF00082"/>
    </source>
</evidence>
<dbReference type="InterPro" id="IPR036852">
    <property type="entry name" value="Peptidase_S8/S53_dom_sf"/>
</dbReference>
<keyword evidence="5" id="KW-0378">Hydrolase</keyword>
<protein>
    <submittedName>
        <fullName evidence="5">Subtilisin-like protease SBT1.4</fullName>
    </submittedName>
</protein>
<dbReference type="InterPro" id="IPR045051">
    <property type="entry name" value="SBT"/>
</dbReference>
<evidence type="ECO:0000313" key="5">
    <source>
        <dbReference type="EMBL" id="WOL10578.1"/>
    </source>
</evidence>
<dbReference type="Proteomes" id="UP001327560">
    <property type="component" value="Chromosome 6"/>
</dbReference>
<accession>A0AAQ3KKE1</accession>
<dbReference type="PROSITE" id="PS51892">
    <property type="entry name" value="SUBTILASE"/>
    <property type="match status" value="1"/>
</dbReference>
<keyword evidence="5" id="KW-0645">Protease</keyword>
<dbReference type="EMBL" id="CP136895">
    <property type="protein sequence ID" value="WOL10578.1"/>
    <property type="molecule type" value="Genomic_DNA"/>
</dbReference>
<dbReference type="Gene3D" id="3.50.30.30">
    <property type="match status" value="1"/>
</dbReference>
<gene>
    <name evidence="5" type="ORF">Cni_G19337</name>
</gene>
<dbReference type="Pfam" id="PF00082">
    <property type="entry name" value="Peptidase_S8"/>
    <property type="match status" value="1"/>
</dbReference>